<evidence type="ECO:0000313" key="1">
    <source>
        <dbReference type="EMBL" id="JAH91392.1"/>
    </source>
</evidence>
<dbReference type="AlphaFoldDB" id="A0A0E9WM26"/>
<protein>
    <submittedName>
        <fullName evidence="1">Uncharacterized protein</fullName>
    </submittedName>
</protein>
<dbReference type="EMBL" id="GBXM01017185">
    <property type="protein sequence ID" value="JAH91392.1"/>
    <property type="molecule type" value="Transcribed_RNA"/>
</dbReference>
<sequence length="113" mass="11884">MENTITMVAQDGTTITVPAHEAMLSGGTRAVTMVTADGTEGQVAIVTPDLAAFQTSQVELSQEHQHHPHPVTLLATGSNGTQIAVQLSEQPSLEEAIRIASRIQQGETPGLDD</sequence>
<name>A0A0E9WM26_ANGAN</name>
<organism evidence="1">
    <name type="scientific">Anguilla anguilla</name>
    <name type="common">European freshwater eel</name>
    <name type="synonym">Muraena anguilla</name>
    <dbReference type="NCBI Taxonomy" id="7936"/>
    <lineage>
        <taxon>Eukaryota</taxon>
        <taxon>Metazoa</taxon>
        <taxon>Chordata</taxon>
        <taxon>Craniata</taxon>
        <taxon>Vertebrata</taxon>
        <taxon>Euteleostomi</taxon>
        <taxon>Actinopterygii</taxon>
        <taxon>Neopterygii</taxon>
        <taxon>Teleostei</taxon>
        <taxon>Anguilliformes</taxon>
        <taxon>Anguillidae</taxon>
        <taxon>Anguilla</taxon>
    </lineage>
</organism>
<proteinExistence type="predicted"/>
<reference evidence="1" key="1">
    <citation type="submission" date="2014-11" db="EMBL/GenBank/DDBJ databases">
        <authorList>
            <person name="Amaro Gonzalez C."/>
        </authorList>
    </citation>
    <scope>NUCLEOTIDE SEQUENCE</scope>
</reference>
<accession>A0A0E9WM26</accession>
<reference evidence="1" key="2">
    <citation type="journal article" date="2015" name="Fish Shellfish Immunol.">
        <title>Early steps in the European eel (Anguilla anguilla)-Vibrio vulnificus interaction in the gills: Role of the RtxA13 toxin.</title>
        <authorList>
            <person name="Callol A."/>
            <person name="Pajuelo D."/>
            <person name="Ebbesson L."/>
            <person name="Teles M."/>
            <person name="MacKenzie S."/>
            <person name="Amaro C."/>
        </authorList>
    </citation>
    <scope>NUCLEOTIDE SEQUENCE</scope>
</reference>